<dbReference type="EMBL" id="CADCVO010000614">
    <property type="protein sequence ID" value="CAA9529161.1"/>
    <property type="molecule type" value="Genomic_DNA"/>
</dbReference>
<evidence type="ECO:0000256" key="1">
    <source>
        <dbReference type="SAM" id="MobiDB-lite"/>
    </source>
</evidence>
<feature type="non-terminal residue" evidence="2">
    <location>
        <position position="248"/>
    </location>
</feature>
<organism evidence="2">
    <name type="scientific">uncultured Solirubrobacteraceae bacterium</name>
    <dbReference type="NCBI Taxonomy" id="1162706"/>
    <lineage>
        <taxon>Bacteria</taxon>
        <taxon>Bacillati</taxon>
        <taxon>Actinomycetota</taxon>
        <taxon>Thermoleophilia</taxon>
        <taxon>Solirubrobacterales</taxon>
        <taxon>Solirubrobacteraceae</taxon>
        <taxon>environmental samples</taxon>
    </lineage>
</organism>
<sequence length="248" mass="28031">DHHPDRARPRRRPRPRRAAARLLPARVRPHRGRLGPHRLRRHPRHLHGVRRGVRPALDGRPRHGLGHGGVRDASRVHRRAQAPGRLQGAPRRAQRRDPAAHRPVHPRGDRLRGARRAHDLPGLRRADRGRRHALRVHHGRLRRARTRHGRPAGAGAAVALAAHGLRGGRLVRDRRRRRAARPGLSRGLHGGGRRQRRHDGRRGPRGGPGHRGAHAAVPRPPRRPARARRARDRRAPRGPGRRPGRRGL</sequence>
<reference evidence="2" key="1">
    <citation type="submission" date="2020-02" db="EMBL/GenBank/DDBJ databases">
        <authorList>
            <person name="Meier V. D."/>
        </authorList>
    </citation>
    <scope>NUCLEOTIDE SEQUENCE</scope>
    <source>
        <strain evidence="2">AVDCRST_MAG13</strain>
    </source>
</reference>
<name>A0A6J4TPY5_9ACTN</name>
<feature type="compositionally biased region" description="Basic residues" evidence="1">
    <location>
        <begin position="191"/>
        <end position="204"/>
    </location>
</feature>
<dbReference type="EC" id="2.7.7.56" evidence="2"/>
<keyword evidence="2" id="KW-0808">Transferase</keyword>
<keyword evidence="2" id="KW-0548">Nucleotidyltransferase</keyword>
<dbReference type="AlphaFoldDB" id="A0A6J4TPY5"/>
<feature type="region of interest" description="Disordered" evidence="1">
    <location>
        <begin position="1"/>
        <end position="154"/>
    </location>
</feature>
<accession>A0A6J4TPY5</accession>
<proteinExistence type="predicted"/>
<feature type="compositionally biased region" description="Basic residues" evidence="1">
    <location>
        <begin position="8"/>
        <end position="19"/>
    </location>
</feature>
<feature type="compositionally biased region" description="Basic residues" evidence="1">
    <location>
        <begin position="27"/>
        <end position="53"/>
    </location>
</feature>
<feature type="compositionally biased region" description="Basic residues" evidence="1">
    <location>
        <begin position="220"/>
        <end position="248"/>
    </location>
</feature>
<dbReference type="GO" id="GO:0009022">
    <property type="term" value="F:tRNA nucleotidyltransferase activity"/>
    <property type="evidence" value="ECO:0007669"/>
    <property type="project" value="UniProtKB-EC"/>
</dbReference>
<feature type="compositionally biased region" description="Basic residues" evidence="1">
    <location>
        <begin position="127"/>
        <end position="150"/>
    </location>
</feature>
<feature type="compositionally biased region" description="Basic and acidic residues" evidence="1">
    <location>
        <begin position="95"/>
        <end position="126"/>
    </location>
</feature>
<feature type="non-terminal residue" evidence="2">
    <location>
        <position position="1"/>
    </location>
</feature>
<protein>
    <submittedName>
        <fullName evidence="2">Ribonuclease PH</fullName>
        <ecNumber evidence="2">2.7.7.56</ecNumber>
    </submittedName>
</protein>
<feature type="region of interest" description="Disordered" evidence="1">
    <location>
        <begin position="169"/>
        <end position="248"/>
    </location>
</feature>
<gene>
    <name evidence="2" type="ORF">AVDCRST_MAG13-4010</name>
</gene>
<evidence type="ECO:0000313" key="2">
    <source>
        <dbReference type="EMBL" id="CAA9529161.1"/>
    </source>
</evidence>